<dbReference type="InterPro" id="IPR001034">
    <property type="entry name" value="DeoR_HTH"/>
</dbReference>
<dbReference type="InterPro" id="IPR018356">
    <property type="entry name" value="Tscrpt_reg_HTH_DeoR_CS"/>
</dbReference>
<accession>A0A081P2M4</accession>
<evidence type="ECO:0000256" key="2">
    <source>
        <dbReference type="ARBA" id="ARBA00023125"/>
    </source>
</evidence>
<name>A0A081P2M4_9BACL</name>
<dbReference type="InterPro" id="IPR014036">
    <property type="entry name" value="DeoR-like_C"/>
</dbReference>
<dbReference type="RefSeq" id="WP_051775400.1">
    <property type="nucleotide sequence ID" value="NZ_JNVM01000013.1"/>
</dbReference>
<dbReference type="OrthoDB" id="9797223at2"/>
<dbReference type="eggNOG" id="COG1349">
    <property type="taxonomic scope" value="Bacteria"/>
</dbReference>
<evidence type="ECO:0000256" key="3">
    <source>
        <dbReference type="ARBA" id="ARBA00023163"/>
    </source>
</evidence>
<proteinExistence type="predicted"/>
<protein>
    <submittedName>
        <fullName evidence="5">DeoR faimly transcriptional regulator</fullName>
    </submittedName>
</protein>
<dbReference type="InterPro" id="IPR037171">
    <property type="entry name" value="NagB/RpiA_transferase-like"/>
</dbReference>
<dbReference type="GO" id="GO:0003677">
    <property type="term" value="F:DNA binding"/>
    <property type="evidence" value="ECO:0007669"/>
    <property type="project" value="UniProtKB-KW"/>
</dbReference>
<keyword evidence="6" id="KW-1185">Reference proteome</keyword>
<dbReference type="SMART" id="SM01134">
    <property type="entry name" value="DeoRC"/>
    <property type="match status" value="1"/>
</dbReference>
<evidence type="ECO:0000259" key="4">
    <source>
        <dbReference type="PROSITE" id="PS51000"/>
    </source>
</evidence>
<dbReference type="InterPro" id="IPR036390">
    <property type="entry name" value="WH_DNA-bd_sf"/>
</dbReference>
<dbReference type="PRINTS" id="PR00037">
    <property type="entry name" value="HTHLACR"/>
</dbReference>
<dbReference type="SMART" id="SM00420">
    <property type="entry name" value="HTH_DEOR"/>
    <property type="match status" value="1"/>
</dbReference>
<dbReference type="AlphaFoldDB" id="A0A081P2M4"/>
<dbReference type="Proteomes" id="UP000028123">
    <property type="component" value="Unassembled WGS sequence"/>
</dbReference>
<feature type="domain" description="HTH deoR-type" evidence="4">
    <location>
        <begin position="6"/>
        <end position="61"/>
    </location>
</feature>
<reference evidence="5 6" key="1">
    <citation type="submission" date="2014-06" db="EMBL/GenBank/DDBJ databases">
        <title>Draft genome sequence of Paenibacillus sp. MSt1.</title>
        <authorList>
            <person name="Aw Y.K."/>
            <person name="Ong K.S."/>
            <person name="Gan H.M."/>
            <person name="Lee S.M."/>
        </authorList>
    </citation>
    <scope>NUCLEOTIDE SEQUENCE [LARGE SCALE GENOMIC DNA]</scope>
    <source>
        <strain evidence="5 6">MSt1</strain>
    </source>
</reference>
<dbReference type="GO" id="GO:0003700">
    <property type="term" value="F:DNA-binding transcription factor activity"/>
    <property type="evidence" value="ECO:0007669"/>
    <property type="project" value="InterPro"/>
</dbReference>
<keyword evidence="2" id="KW-0238">DNA-binding</keyword>
<dbReference type="InterPro" id="IPR050313">
    <property type="entry name" value="Carb_Metab_HTH_regulators"/>
</dbReference>
<dbReference type="InterPro" id="IPR036388">
    <property type="entry name" value="WH-like_DNA-bd_sf"/>
</dbReference>
<dbReference type="Pfam" id="PF08220">
    <property type="entry name" value="HTH_DeoR"/>
    <property type="match status" value="1"/>
</dbReference>
<keyword evidence="3" id="KW-0804">Transcription</keyword>
<keyword evidence="1" id="KW-0805">Transcription regulation</keyword>
<dbReference type="SUPFAM" id="SSF100950">
    <property type="entry name" value="NagB/RpiA/CoA transferase-like"/>
    <property type="match status" value="1"/>
</dbReference>
<comment type="caution">
    <text evidence="5">The sequence shown here is derived from an EMBL/GenBank/DDBJ whole genome shotgun (WGS) entry which is preliminary data.</text>
</comment>
<organism evidence="5 6">
    <name type="scientific">Paenibacillus tyrfis</name>
    <dbReference type="NCBI Taxonomy" id="1501230"/>
    <lineage>
        <taxon>Bacteria</taxon>
        <taxon>Bacillati</taxon>
        <taxon>Bacillota</taxon>
        <taxon>Bacilli</taxon>
        <taxon>Bacillales</taxon>
        <taxon>Paenibacillaceae</taxon>
        <taxon>Paenibacillus</taxon>
    </lineage>
</organism>
<dbReference type="PROSITE" id="PS51000">
    <property type="entry name" value="HTH_DEOR_2"/>
    <property type="match status" value="1"/>
</dbReference>
<dbReference type="PANTHER" id="PTHR30363">
    <property type="entry name" value="HTH-TYPE TRANSCRIPTIONAL REGULATOR SRLR-RELATED"/>
    <property type="match status" value="1"/>
</dbReference>
<dbReference type="Gene3D" id="3.40.50.1360">
    <property type="match status" value="1"/>
</dbReference>
<dbReference type="SUPFAM" id="SSF46785">
    <property type="entry name" value="Winged helix' DNA-binding domain"/>
    <property type="match status" value="1"/>
</dbReference>
<evidence type="ECO:0000313" key="6">
    <source>
        <dbReference type="Proteomes" id="UP000028123"/>
    </source>
</evidence>
<evidence type="ECO:0000313" key="5">
    <source>
        <dbReference type="EMBL" id="KEQ24947.1"/>
    </source>
</evidence>
<dbReference type="PANTHER" id="PTHR30363:SF44">
    <property type="entry name" value="AGA OPERON TRANSCRIPTIONAL REPRESSOR-RELATED"/>
    <property type="match status" value="1"/>
</dbReference>
<evidence type="ECO:0000256" key="1">
    <source>
        <dbReference type="ARBA" id="ARBA00023015"/>
    </source>
</evidence>
<dbReference type="EMBL" id="JNVM01000013">
    <property type="protein sequence ID" value="KEQ24947.1"/>
    <property type="molecule type" value="Genomic_DNA"/>
</dbReference>
<dbReference type="Gene3D" id="1.10.10.10">
    <property type="entry name" value="Winged helix-like DNA-binding domain superfamily/Winged helix DNA-binding domain"/>
    <property type="match status" value="1"/>
</dbReference>
<sequence>MTLHQLNQRQQMILNRMAEDGEVKIAELKIMFDVTEMTLRRDLEKLEHWGYIRRIFGGAILLGKDIALQERTSVLIEEKARIGKRAAALVEPGDSIFLDGGSTTLQVAKYLQPDRQITVVTNALNIAAELQDKRIPTIVIGGAMLDNTATLVGPVAAAALAKMAFNRVFIGTTGITVKHGYSNSNMHEAEIKQLAIAKATEVNVVADHTKFGRQDLFSFAPLHGIHRIVTDGSPGEELRAALEEASVDILLGS</sequence>
<dbReference type="PROSITE" id="PS00894">
    <property type="entry name" value="HTH_DEOR_1"/>
    <property type="match status" value="1"/>
</dbReference>
<gene>
    <name evidence="5" type="ORF">ET33_06200</name>
</gene>
<dbReference type="Pfam" id="PF00455">
    <property type="entry name" value="DeoRC"/>
    <property type="match status" value="1"/>
</dbReference>